<comment type="caution">
    <text evidence="1">The sequence shown here is derived from an EMBL/GenBank/DDBJ whole genome shotgun (WGS) entry which is preliminary data.</text>
</comment>
<protein>
    <submittedName>
        <fullName evidence="1">Uncharacterized protein</fullName>
    </submittedName>
</protein>
<accession>A0ACB8R8H7</accession>
<keyword evidence="2" id="KW-1185">Reference proteome</keyword>
<dbReference type="EMBL" id="MU276218">
    <property type="protein sequence ID" value="KAI0040197.1"/>
    <property type="molecule type" value="Genomic_DNA"/>
</dbReference>
<organism evidence="1 2">
    <name type="scientific">Auriscalpium vulgare</name>
    <dbReference type="NCBI Taxonomy" id="40419"/>
    <lineage>
        <taxon>Eukaryota</taxon>
        <taxon>Fungi</taxon>
        <taxon>Dikarya</taxon>
        <taxon>Basidiomycota</taxon>
        <taxon>Agaricomycotina</taxon>
        <taxon>Agaricomycetes</taxon>
        <taxon>Russulales</taxon>
        <taxon>Auriscalpiaceae</taxon>
        <taxon>Auriscalpium</taxon>
    </lineage>
</organism>
<reference evidence="1" key="2">
    <citation type="journal article" date="2022" name="New Phytol.">
        <title>Evolutionary transition to the ectomycorrhizal habit in the genomes of a hyperdiverse lineage of mushroom-forming fungi.</title>
        <authorList>
            <person name="Looney B."/>
            <person name="Miyauchi S."/>
            <person name="Morin E."/>
            <person name="Drula E."/>
            <person name="Courty P.E."/>
            <person name="Kohler A."/>
            <person name="Kuo A."/>
            <person name="LaButti K."/>
            <person name="Pangilinan J."/>
            <person name="Lipzen A."/>
            <person name="Riley R."/>
            <person name="Andreopoulos W."/>
            <person name="He G."/>
            <person name="Johnson J."/>
            <person name="Nolan M."/>
            <person name="Tritt A."/>
            <person name="Barry K.W."/>
            <person name="Grigoriev I.V."/>
            <person name="Nagy L.G."/>
            <person name="Hibbett D."/>
            <person name="Henrissat B."/>
            <person name="Matheny P.B."/>
            <person name="Labbe J."/>
            <person name="Martin F.M."/>
        </authorList>
    </citation>
    <scope>NUCLEOTIDE SEQUENCE</scope>
    <source>
        <strain evidence="1">FP105234-sp</strain>
    </source>
</reference>
<gene>
    <name evidence="1" type="ORF">FA95DRAFT_1566599</name>
</gene>
<name>A0ACB8R8H7_9AGAM</name>
<sequence length="294" mass="31460">MIADNNIVDEKEHRYSSSSDMSDSDATLHDYSADPLHYSAEERRHLRSSSSVELSKSGAAPPDCSTADPIGASTSDGDSPVNGLTVATRYENINGIWKLDPLAPTSTTSLLTSVVSATNGQRLRDRVSALSTSAATFSTHYGSINARLAIVGDASTPVRAGVRATTRYRKIEIDLFAKASSKFIDLDVYSRNGRVLVMIPRTYSGIVELGTRHGDVTVLPVLSAVARVVRAQSKEVSILVGDASDAPGASSQLADIMHLYSLRGNVVVGFSGEDEYVEPEGMFAKMKRGSSKKE</sequence>
<evidence type="ECO:0000313" key="2">
    <source>
        <dbReference type="Proteomes" id="UP000814033"/>
    </source>
</evidence>
<proteinExistence type="predicted"/>
<evidence type="ECO:0000313" key="1">
    <source>
        <dbReference type="EMBL" id="KAI0040197.1"/>
    </source>
</evidence>
<reference evidence="1" key="1">
    <citation type="submission" date="2021-02" db="EMBL/GenBank/DDBJ databases">
        <authorList>
            <consortium name="DOE Joint Genome Institute"/>
            <person name="Ahrendt S."/>
            <person name="Looney B.P."/>
            <person name="Miyauchi S."/>
            <person name="Morin E."/>
            <person name="Drula E."/>
            <person name="Courty P.E."/>
            <person name="Chicoki N."/>
            <person name="Fauchery L."/>
            <person name="Kohler A."/>
            <person name="Kuo A."/>
            <person name="Labutti K."/>
            <person name="Pangilinan J."/>
            <person name="Lipzen A."/>
            <person name="Riley R."/>
            <person name="Andreopoulos W."/>
            <person name="He G."/>
            <person name="Johnson J."/>
            <person name="Barry K.W."/>
            <person name="Grigoriev I.V."/>
            <person name="Nagy L."/>
            <person name="Hibbett D."/>
            <person name="Henrissat B."/>
            <person name="Matheny P.B."/>
            <person name="Labbe J."/>
            <person name="Martin F."/>
        </authorList>
    </citation>
    <scope>NUCLEOTIDE SEQUENCE</scope>
    <source>
        <strain evidence="1">FP105234-sp</strain>
    </source>
</reference>
<dbReference type="Proteomes" id="UP000814033">
    <property type="component" value="Unassembled WGS sequence"/>
</dbReference>